<dbReference type="InterPro" id="IPR007842">
    <property type="entry name" value="HEPN_dom"/>
</dbReference>
<reference evidence="3" key="1">
    <citation type="book" date="2010" name="EXTREMOPHILES" publisher="0:0-0">
        <title>Complete genome sequences of ten hyperthermophilic archaea reveal their metabolic capabilities and possible ecological roles.</title>
        <editorList>
            <person name="?"/>
        </editorList>
        <authorList>
            <person name="Ravin N.V."/>
            <person name="Mardanov A.V."/>
            <person name="Bonch-Osmolovskaya E.A."/>
            <person name="Skryabin K.G."/>
        </authorList>
    </citation>
    <scope>NUCLEOTIDE SEQUENCE [LARGE SCALE GENOMIC DNA]</scope>
    <source>
        <strain evidence="3">1505</strain>
    </source>
</reference>
<organism evidence="2 3">
    <name type="scientific">Thermofilum adornatum 1505</name>
    <dbReference type="NCBI Taxonomy" id="697581"/>
    <lineage>
        <taxon>Archaea</taxon>
        <taxon>Thermoproteota</taxon>
        <taxon>Thermoprotei</taxon>
        <taxon>Thermofilales</taxon>
        <taxon>Thermofilaceae</taxon>
        <taxon>Thermofilum</taxon>
    </lineage>
</organism>
<dbReference type="RefSeq" id="WP_052886920.1">
    <property type="nucleotide sequence ID" value="NZ_CP007493.1"/>
</dbReference>
<evidence type="ECO:0000259" key="1">
    <source>
        <dbReference type="PROSITE" id="PS50910"/>
    </source>
</evidence>
<dbReference type="EMBL" id="CP007493">
    <property type="protein sequence ID" value="AJB42081.1"/>
    <property type="molecule type" value="Genomic_DNA"/>
</dbReference>
<proteinExistence type="predicted"/>
<dbReference type="Proteomes" id="UP000266720">
    <property type="component" value="Chromosome"/>
</dbReference>
<feature type="domain" description="HEPN" evidence="1">
    <location>
        <begin position="11"/>
        <end position="121"/>
    </location>
</feature>
<dbReference type="GeneID" id="25406449"/>
<evidence type="ECO:0000313" key="3">
    <source>
        <dbReference type="Proteomes" id="UP000266720"/>
    </source>
</evidence>
<dbReference type="STRING" id="697581.TCARB_1033"/>
<dbReference type="PROSITE" id="PS50910">
    <property type="entry name" value="HEPN"/>
    <property type="match status" value="1"/>
</dbReference>
<dbReference type="AlphaFoldDB" id="A0A3G1A982"/>
<dbReference type="KEGG" id="tcb:TCARB_1033"/>
<dbReference type="Pfam" id="PF05168">
    <property type="entry name" value="HEPN"/>
    <property type="match status" value="1"/>
</dbReference>
<gene>
    <name evidence="2" type="ORF">TCARB_1033</name>
</gene>
<name>A0A3G1A982_9CREN</name>
<dbReference type="SUPFAM" id="SSF81593">
    <property type="entry name" value="Nucleotidyltransferase substrate binding subunit/domain"/>
    <property type="match status" value="1"/>
</dbReference>
<evidence type="ECO:0000313" key="2">
    <source>
        <dbReference type="EMBL" id="AJB42081.1"/>
    </source>
</evidence>
<protein>
    <recommendedName>
        <fullName evidence="1">HEPN domain-containing protein</fullName>
    </recommendedName>
</protein>
<accession>A0A3G1A982</accession>
<dbReference type="Gene3D" id="1.20.120.330">
    <property type="entry name" value="Nucleotidyltransferases domain 2"/>
    <property type="match status" value="1"/>
</dbReference>
<sequence>MPHIDEVKILRKRAKAFLKTAETAYQDEEYDLTVYLCEQAIQLHLKSILLEELGDYPRTHSLTYLFQLLQKIEELRNLYNIYKDNKQLVTFLEDAYIATRYLPREYSKEEAREALKLAQEVLKYRELP</sequence>
<dbReference type="SMART" id="SM00748">
    <property type="entry name" value="HEPN"/>
    <property type="match status" value="1"/>
</dbReference>